<dbReference type="EMBL" id="JAWDGP010004282">
    <property type="protein sequence ID" value="KAK3765622.1"/>
    <property type="molecule type" value="Genomic_DNA"/>
</dbReference>
<gene>
    <name evidence="1" type="ORF">RRG08_021301</name>
</gene>
<sequence>MGSLEATALYGSSYFWLNSKPLFWRVTSVVALKPCNKALPVDSPAIGEGHRFQRADNERPRVARDARVSTLGRINRRRERRSKYRCLQIKENNELAQSHHSKFFRKFPFCGCPIYSNHVSREPLTRPSNSTQVLEVCGQAITLGLVIFLVKLDWMSGWYNGWGNSEWAVPARVTASP</sequence>
<reference evidence="1" key="1">
    <citation type="journal article" date="2023" name="G3 (Bethesda)">
        <title>A reference genome for the long-term kleptoplast-retaining sea slug Elysia crispata morphotype clarki.</title>
        <authorList>
            <person name="Eastman K.E."/>
            <person name="Pendleton A.L."/>
            <person name="Shaikh M.A."/>
            <person name="Suttiyut T."/>
            <person name="Ogas R."/>
            <person name="Tomko P."/>
            <person name="Gavelis G."/>
            <person name="Widhalm J.R."/>
            <person name="Wisecaver J.H."/>
        </authorList>
    </citation>
    <scope>NUCLEOTIDE SEQUENCE</scope>
    <source>
        <strain evidence="1">ECLA1</strain>
    </source>
</reference>
<evidence type="ECO:0000313" key="1">
    <source>
        <dbReference type="EMBL" id="KAK3765622.1"/>
    </source>
</evidence>
<dbReference type="AlphaFoldDB" id="A0AAE0ZA58"/>
<comment type="caution">
    <text evidence="1">The sequence shown here is derived from an EMBL/GenBank/DDBJ whole genome shotgun (WGS) entry which is preliminary data.</text>
</comment>
<keyword evidence="2" id="KW-1185">Reference proteome</keyword>
<protein>
    <submittedName>
        <fullName evidence="1">Uncharacterized protein</fullName>
    </submittedName>
</protein>
<evidence type="ECO:0000313" key="2">
    <source>
        <dbReference type="Proteomes" id="UP001283361"/>
    </source>
</evidence>
<accession>A0AAE0ZA58</accession>
<name>A0AAE0ZA58_9GAST</name>
<dbReference type="Proteomes" id="UP001283361">
    <property type="component" value="Unassembled WGS sequence"/>
</dbReference>
<organism evidence="1 2">
    <name type="scientific">Elysia crispata</name>
    <name type="common">lettuce slug</name>
    <dbReference type="NCBI Taxonomy" id="231223"/>
    <lineage>
        <taxon>Eukaryota</taxon>
        <taxon>Metazoa</taxon>
        <taxon>Spiralia</taxon>
        <taxon>Lophotrochozoa</taxon>
        <taxon>Mollusca</taxon>
        <taxon>Gastropoda</taxon>
        <taxon>Heterobranchia</taxon>
        <taxon>Euthyneura</taxon>
        <taxon>Panpulmonata</taxon>
        <taxon>Sacoglossa</taxon>
        <taxon>Placobranchoidea</taxon>
        <taxon>Plakobranchidae</taxon>
        <taxon>Elysia</taxon>
    </lineage>
</organism>
<proteinExistence type="predicted"/>